<organism evidence="2 3">
    <name type="scientific">Pseudocalidococcus azoricus BACA0444</name>
    <dbReference type="NCBI Taxonomy" id="2918990"/>
    <lineage>
        <taxon>Bacteria</taxon>
        <taxon>Bacillati</taxon>
        <taxon>Cyanobacteriota</taxon>
        <taxon>Cyanophyceae</taxon>
        <taxon>Acaryochloridales</taxon>
        <taxon>Thermosynechococcaceae</taxon>
        <taxon>Pseudocalidococcus</taxon>
        <taxon>Pseudocalidococcus azoricus</taxon>
    </lineage>
</organism>
<dbReference type="SUPFAM" id="SSF52833">
    <property type="entry name" value="Thioredoxin-like"/>
    <property type="match status" value="1"/>
</dbReference>
<name>A0AAE4FUX3_9CYAN</name>
<dbReference type="InterPro" id="IPR036249">
    <property type="entry name" value="Thioredoxin-like_sf"/>
</dbReference>
<dbReference type="Pfam" id="PF00085">
    <property type="entry name" value="Thioredoxin"/>
    <property type="match status" value="1"/>
</dbReference>
<dbReference type="EMBL" id="JAVMIP010000020">
    <property type="protein sequence ID" value="MDS3862012.1"/>
    <property type="molecule type" value="Genomic_DNA"/>
</dbReference>
<dbReference type="PROSITE" id="PS51352">
    <property type="entry name" value="THIOREDOXIN_2"/>
    <property type="match status" value="1"/>
</dbReference>
<comment type="caution">
    <text evidence="2">The sequence shown here is derived from an EMBL/GenBank/DDBJ whole genome shotgun (WGS) entry which is preliminary data.</text>
</comment>
<keyword evidence="3" id="KW-1185">Reference proteome</keyword>
<reference evidence="3" key="1">
    <citation type="submission" date="2023-07" db="EMBL/GenBank/DDBJ databases">
        <authorList>
            <person name="Luz R."/>
            <person name="Cordeiro R."/>
            <person name="Fonseca A."/>
            <person name="Goncalves V."/>
        </authorList>
    </citation>
    <scope>NUCLEOTIDE SEQUENCE [LARGE SCALE GENOMIC DNA]</scope>
    <source>
        <strain evidence="3">BACA0444</strain>
    </source>
</reference>
<protein>
    <submittedName>
        <fullName evidence="2">Thioredoxin domain-containing protein</fullName>
    </submittedName>
</protein>
<dbReference type="RefSeq" id="WP_322879231.1">
    <property type="nucleotide sequence ID" value="NZ_JAVMIP010000020.1"/>
</dbReference>
<dbReference type="Proteomes" id="UP001268256">
    <property type="component" value="Unassembled WGS sequence"/>
</dbReference>
<dbReference type="AlphaFoldDB" id="A0AAE4FUX3"/>
<evidence type="ECO:0000313" key="3">
    <source>
        <dbReference type="Proteomes" id="UP001268256"/>
    </source>
</evidence>
<evidence type="ECO:0000313" key="2">
    <source>
        <dbReference type="EMBL" id="MDS3862012.1"/>
    </source>
</evidence>
<evidence type="ECO:0000259" key="1">
    <source>
        <dbReference type="PROSITE" id="PS51352"/>
    </source>
</evidence>
<dbReference type="Gene3D" id="3.40.30.10">
    <property type="entry name" value="Glutaredoxin"/>
    <property type="match status" value="1"/>
</dbReference>
<feature type="domain" description="Thioredoxin" evidence="1">
    <location>
        <begin position="13"/>
        <end position="125"/>
    </location>
</feature>
<sequence length="125" mass="13849">MSSLAMIGVTIIPKLAQAKPPLINQIQAQNNSNVMNLVKYLNKIGVKMYGAYWCPHCKHQKELFGAAASQLNYIECDPTGDNAQPQLCQKAQIKGYPTWEINGKLYPGQRTLQQLAELSGYKGPL</sequence>
<dbReference type="InterPro" id="IPR013766">
    <property type="entry name" value="Thioredoxin_domain"/>
</dbReference>
<gene>
    <name evidence="2" type="ORF">RIF25_14515</name>
</gene>
<dbReference type="PANTHER" id="PTHR34573:SF1">
    <property type="entry name" value="VITAMIN K EPOXIDE REDUCTASE DOMAIN-CONTAINING PROTEIN"/>
    <property type="match status" value="1"/>
</dbReference>
<proteinExistence type="predicted"/>
<accession>A0AAE4FUX3</accession>
<dbReference type="PANTHER" id="PTHR34573">
    <property type="entry name" value="VKC DOMAIN-CONTAINING PROTEIN"/>
    <property type="match status" value="1"/>
</dbReference>